<proteinExistence type="predicted"/>
<gene>
    <name evidence="2" type="ORF">LR48_Vigan01g076800</name>
</gene>
<evidence type="ECO:0000256" key="1">
    <source>
        <dbReference type="SAM" id="MobiDB-lite"/>
    </source>
</evidence>
<dbReference type="EMBL" id="CM003371">
    <property type="protein sequence ID" value="KOM31213.1"/>
    <property type="molecule type" value="Genomic_DNA"/>
</dbReference>
<dbReference type="Gramene" id="KOM31213">
    <property type="protein sequence ID" value="KOM31213"/>
    <property type="gene ID" value="LR48_Vigan01g076800"/>
</dbReference>
<feature type="region of interest" description="Disordered" evidence="1">
    <location>
        <begin position="318"/>
        <end position="337"/>
    </location>
</feature>
<reference evidence="3" key="1">
    <citation type="journal article" date="2015" name="Proc. Natl. Acad. Sci. U.S.A.">
        <title>Genome sequencing of adzuki bean (Vigna angularis) provides insight into high starch and low fat accumulation and domestication.</title>
        <authorList>
            <person name="Yang K."/>
            <person name="Tian Z."/>
            <person name="Chen C."/>
            <person name="Luo L."/>
            <person name="Zhao B."/>
            <person name="Wang Z."/>
            <person name="Yu L."/>
            <person name="Li Y."/>
            <person name="Sun Y."/>
            <person name="Li W."/>
            <person name="Chen Y."/>
            <person name="Li Y."/>
            <person name="Zhang Y."/>
            <person name="Ai D."/>
            <person name="Zhao J."/>
            <person name="Shang C."/>
            <person name="Ma Y."/>
            <person name="Wu B."/>
            <person name="Wang M."/>
            <person name="Gao L."/>
            <person name="Sun D."/>
            <person name="Zhang P."/>
            <person name="Guo F."/>
            <person name="Wang W."/>
            <person name="Li Y."/>
            <person name="Wang J."/>
            <person name="Varshney R.K."/>
            <person name="Wang J."/>
            <person name="Ling H.Q."/>
            <person name="Wan P."/>
        </authorList>
    </citation>
    <scope>NUCLEOTIDE SEQUENCE</scope>
    <source>
        <strain evidence="3">cv. Jingnong 6</strain>
    </source>
</reference>
<accession>A0A0L9TKU8</accession>
<sequence>MTGQGSERPDKGNGIARPKKRQRQTPKYVLKVSATLPTIAAPSPPSVGPPPTPAIHPPPTPAIDPTPTSAIHPSPTPTLHPSPTPTTHPSPTPVAYPSPTPTADPFPPPMIITPTPPPVHITSTPPPDPTFIPSSSCIPPSETVTPSADQDSVGDAEGVDPPLHDRPWIESYGKGFISSRVASQAITRSIKQQFLSPWPTWGAIPDDDKKPLWQHFQMKVQWKPEHETRIQRNFHMKAFHRLSKMFTDARNAGERPYWLGEHIWNSLLAHWNSLEFRNKCVKAQRNRASEKGGTLHTVGSITIHEHVIRMEEFSTRLSQVRSEHGSAHTPDDASNASPLYQFTKVNPLKHSSLNSLELGSKTTCESSSIPRINDPQGLLFQFRVSSYVPIIHKTPKSSHERSHYMQALRLETRILAIDRKGIYIIKSFNNYTRIQRLQLIPTRWVWFSISMENPKAYNMEDGRRRRTQEEEGSVPTNPSSPPSSPLSEIAPPNDQRPQTLCVSGLNKLSATLVKIASGRPLSVAPGRETLWKRPLLLAGRTSSSAWTSVLFWMDERPLVSSAWTSVPRVWLDERPLYNLDERPLPGWTSALCLGRTSSPLDERPLPGTNVLSVSLDERPLISGRASTSAWLDERPLYNLDERPLYNLDERPLYNLDERPFLSFSGRASPLNVLDERTLAGDERFCMCLLWFAL</sequence>
<feature type="compositionally biased region" description="Basic and acidic residues" evidence="1">
    <location>
        <begin position="321"/>
        <end position="331"/>
    </location>
</feature>
<feature type="compositionally biased region" description="Polar residues" evidence="1">
    <location>
        <begin position="132"/>
        <end position="150"/>
    </location>
</feature>
<protein>
    <submittedName>
        <fullName evidence="2">Uncharacterized protein</fullName>
    </submittedName>
</protein>
<organism evidence="2 3">
    <name type="scientific">Phaseolus angularis</name>
    <name type="common">Azuki bean</name>
    <name type="synonym">Vigna angularis</name>
    <dbReference type="NCBI Taxonomy" id="3914"/>
    <lineage>
        <taxon>Eukaryota</taxon>
        <taxon>Viridiplantae</taxon>
        <taxon>Streptophyta</taxon>
        <taxon>Embryophyta</taxon>
        <taxon>Tracheophyta</taxon>
        <taxon>Spermatophyta</taxon>
        <taxon>Magnoliopsida</taxon>
        <taxon>eudicotyledons</taxon>
        <taxon>Gunneridae</taxon>
        <taxon>Pentapetalae</taxon>
        <taxon>rosids</taxon>
        <taxon>fabids</taxon>
        <taxon>Fabales</taxon>
        <taxon>Fabaceae</taxon>
        <taxon>Papilionoideae</taxon>
        <taxon>50 kb inversion clade</taxon>
        <taxon>NPAAA clade</taxon>
        <taxon>indigoferoid/millettioid clade</taxon>
        <taxon>Phaseoleae</taxon>
        <taxon>Vigna</taxon>
    </lineage>
</organism>
<evidence type="ECO:0000313" key="3">
    <source>
        <dbReference type="Proteomes" id="UP000053144"/>
    </source>
</evidence>
<dbReference type="PRINTS" id="PR01217">
    <property type="entry name" value="PRICHEXTENSN"/>
</dbReference>
<feature type="compositionally biased region" description="Pro residues" evidence="1">
    <location>
        <begin position="42"/>
        <end position="64"/>
    </location>
</feature>
<dbReference type="InterPro" id="IPR004252">
    <property type="entry name" value="Probable_transposase_24"/>
</dbReference>
<dbReference type="PANTHER" id="PTHR48125:SF10">
    <property type="entry name" value="OS12G0136300 PROTEIN"/>
    <property type="match status" value="1"/>
</dbReference>
<dbReference type="AlphaFoldDB" id="A0A0L9TKU8"/>
<name>A0A0L9TKU8_PHAAN</name>
<dbReference type="Proteomes" id="UP000053144">
    <property type="component" value="Chromosome 1"/>
</dbReference>
<dbReference type="PANTHER" id="PTHR48125">
    <property type="entry name" value="LP07818P1"/>
    <property type="match status" value="1"/>
</dbReference>
<evidence type="ECO:0000313" key="2">
    <source>
        <dbReference type="EMBL" id="KOM31213.1"/>
    </source>
</evidence>
<feature type="region of interest" description="Disordered" evidence="1">
    <location>
        <begin position="458"/>
        <end position="495"/>
    </location>
</feature>
<feature type="compositionally biased region" description="Pro residues" evidence="1">
    <location>
        <begin position="74"/>
        <end position="130"/>
    </location>
</feature>
<dbReference type="Pfam" id="PF03004">
    <property type="entry name" value="Transposase_24"/>
    <property type="match status" value="1"/>
</dbReference>
<feature type="compositionally biased region" description="Basic and acidic residues" evidence="1">
    <location>
        <begin position="458"/>
        <end position="469"/>
    </location>
</feature>
<feature type="region of interest" description="Disordered" evidence="1">
    <location>
        <begin position="1"/>
        <end position="165"/>
    </location>
</feature>